<evidence type="ECO:0000256" key="9">
    <source>
        <dbReference type="ARBA" id="ARBA00052761"/>
    </source>
</evidence>
<evidence type="ECO:0000256" key="10">
    <source>
        <dbReference type="NCBIfam" id="TIGR01347"/>
    </source>
</evidence>
<accession>A0A4D6Y9S3</accession>
<dbReference type="Gene3D" id="3.30.559.10">
    <property type="entry name" value="Chloramphenicol acetyltransferase-like domain"/>
    <property type="match status" value="1"/>
</dbReference>
<dbReference type="Pfam" id="PF00198">
    <property type="entry name" value="2-oxoacid_dh"/>
    <property type="match status" value="1"/>
</dbReference>
<dbReference type="EMBL" id="CP034852">
    <property type="protein sequence ID" value="QCI26766.1"/>
    <property type="molecule type" value="Genomic_DNA"/>
</dbReference>
<dbReference type="GO" id="GO:0004149">
    <property type="term" value="F:dihydrolipoyllysine-residue succinyltransferase activity"/>
    <property type="evidence" value="ECO:0007669"/>
    <property type="project" value="UniProtKB-UniRule"/>
</dbReference>
<evidence type="ECO:0000256" key="4">
    <source>
        <dbReference type="ARBA" id="ARBA00007317"/>
    </source>
</evidence>
<proteinExistence type="inferred from homology"/>
<dbReference type="NCBIfam" id="NF004309">
    <property type="entry name" value="PRK05704.1"/>
    <property type="match status" value="1"/>
</dbReference>
<dbReference type="SUPFAM" id="SSF52777">
    <property type="entry name" value="CoA-dependent acyltransferases"/>
    <property type="match status" value="1"/>
</dbReference>
<evidence type="ECO:0000256" key="7">
    <source>
        <dbReference type="ARBA" id="ARBA00022823"/>
    </source>
</evidence>
<comment type="similarity">
    <text evidence="4">Belongs to the 2-oxoacid dehydrogenase family.</text>
</comment>
<dbReference type="Pfam" id="PF00364">
    <property type="entry name" value="Biotin_lipoyl"/>
    <property type="match status" value="1"/>
</dbReference>
<comment type="catalytic activity">
    <reaction evidence="9">
        <text>N(6)-[(R)-dihydrolipoyl]-L-lysyl-[protein] + succinyl-CoA = N(6)-[(R)-S(8)-succinyldihydrolipoyl]-L-lysyl-[protein] + CoA</text>
        <dbReference type="Rhea" id="RHEA:15213"/>
        <dbReference type="Rhea" id="RHEA-COMP:10475"/>
        <dbReference type="Rhea" id="RHEA-COMP:20092"/>
        <dbReference type="ChEBI" id="CHEBI:57287"/>
        <dbReference type="ChEBI" id="CHEBI:57292"/>
        <dbReference type="ChEBI" id="CHEBI:83100"/>
        <dbReference type="ChEBI" id="CHEBI:83120"/>
        <dbReference type="EC" id="2.3.1.61"/>
    </reaction>
</comment>
<gene>
    <name evidence="12" type="primary">sucB</name>
    <name evidence="12" type="ORF">D9V80_01155</name>
</gene>
<evidence type="ECO:0000256" key="8">
    <source>
        <dbReference type="ARBA" id="ARBA00023315"/>
    </source>
</evidence>
<comment type="cofactor">
    <cofactor evidence="1">
        <name>(R)-lipoate</name>
        <dbReference type="ChEBI" id="CHEBI:83088"/>
    </cofactor>
</comment>
<dbReference type="SUPFAM" id="SSF51230">
    <property type="entry name" value="Single hybrid motif"/>
    <property type="match status" value="1"/>
</dbReference>
<dbReference type="OrthoDB" id="9805770at2"/>
<dbReference type="AlphaFoldDB" id="A0A4D6Y9S3"/>
<dbReference type="UniPathway" id="UPA00868">
    <property type="reaction ID" value="UER00840"/>
</dbReference>
<name>A0A4D6Y9S3_9GAMM</name>
<dbReference type="GO" id="GO:0006099">
    <property type="term" value="P:tricarboxylic acid cycle"/>
    <property type="evidence" value="ECO:0007669"/>
    <property type="project" value="UniProtKB-UniRule"/>
</dbReference>
<dbReference type="InterPro" id="IPR001078">
    <property type="entry name" value="2-oxoacid_DH_actylTfrase"/>
</dbReference>
<dbReference type="PROSITE" id="PS00189">
    <property type="entry name" value="LIPOYL"/>
    <property type="match status" value="1"/>
</dbReference>
<feature type="domain" description="Lipoyl-binding" evidence="11">
    <location>
        <begin position="4"/>
        <end position="79"/>
    </location>
</feature>
<reference evidence="12 13" key="2">
    <citation type="submission" date="2019-05" db="EMBL/GenBank/DDBJ databases">
        <title>Genome evolution of the obligate endosymbiont Buchnera aphidicola.</title>
        <authorList>
            <person name="Moran N.A."/>
        </authorList>
    </citation>
    <scope>NUCLEOTIDE SEQUENCE [LARGE SCALE GENOMIC DNA]</scope>
    <source>
        <strain evidence="12 13">Tca</strain>
    </source>
</reference>
<keyword evidence="6 12" id="KW-0808">Transferase</keyword>
<comment type="pathway">
    <text evidence="3">Amino-acid degradation; L-lysine degradation via saccharopine pathway; glutaryl-CoA from L-lysine: step 6/6.</text>
</comment>
<sequence>MSKKIEIYSPVLPESVINATVSTWYKKVGDKIKYNDILLDLETDKVILEIPAPQDGILYKIIKPAGATVVSKDILGLLNVETNTIHDVALIRHQKHKKIENNQVLTLSITPSARRLINTYDISIKNLRKICKDKKITSAIVEKYIRNQLNSKQNISFKNCNQINIPQQNLKNDKKTQRIPMSPMRQSICERLLQSKNSTVMLTTFQEINMQHIIQLREKYQNDFQEKNLVKLGFMSFYVKAITECLKQFPEINASIEGKDIIYYKYFDISIAVSTKKGLITPILKNTDNLSMSEIEKKIKSFVIKANEGKLKIEELIGGNFTISNGGVFGSLFSTPIINPPQSAILGIHTIKKRPVVINNMIKIMPMMYAALTYDHRIVDGKEAISFLKMFKNILEDYSRISLNI</sequence>
<keyword evidence="5" id="KW-0816">Tricarboxylic acid cycle</keyword>
<evidence type="ECO:0000256" key="3">
    <source>
        <dbReference type="ARBA" id="ARBA00005145"/>
    </source>
</evidence>
<dbReference type="InterPro" id="IPR000089">
    <property type="entry name" value="Biotin_lipoyl"/>
</dbReference>
<dbReference type="GO" id="GO:0005829">
    <property type="term" value="C:cytosol"/>
    <property type="evidence" value="ECO:0007669"/>
    <property type="project" value="TreeGrafter"/>
</dbReference>
<evidence type="ECO:0000313" key="13">
    <source>
        <dbReference type="Proteomes" id="UP000298782"/>
    </source>
</evidence>
<dbReference type="PROSITE" id="PS50968">
    <property type="entry name" value="BIOTINYL_LIPOYL"/>
    <property type="match status" value="1"/>
</dbReference>
<keyword evidence="13" id="KW-1185">Reference proteome</keyword>
<dbReference type="RefSeq" id="WP_158353419.1">
    <property type="nucleotide sequence ID" value="NZ_CP034852.1"/>
</dbReference>
<dbReference type="GO" id="GO:0045252">
    <property type="term" value="C:oxoglutarate dehydrogenase complex"/>
    <property type="evidence" value="ECO:0007669"/>
    <property type="project" value="UniProtKB-UniRule"/>
</dbReference>
<dbReference type="PANTHER" id="PTHR43416:SF5">
    <property type="entry name" value="DIHYDROLIPOYLLYSINE-RESIDUE SUCCINYLTRANSFERASE COMPONENT OF 2-OXOGLUTARATE DEHYDROGENASE COMPLEX, MITOCHONDRIAL"/>
    <property type="match status" value="1"/>
</dbReference>
<dbReference type="EC" id="2.3.1.61" evidence="10"/>
<dbReference type="InterPro" id="IPR011053">
    <property type="entry name" value="Single_hybrid_motif"/>
</dbReference>
<evidence type="ECO:0000256" key="6">
    <source>
        <dbReference type="ARBA" id="ARBA00022679"/>
    </source>
</evidence>
<comment type="function">
    <text evidence="2">E2 component of the 2-oxoglutarate dehydrogenase (OGDH) complex which catalyzes the second step in the conversion of 2-oxoglutarate to succinyl-CoA and CO(2).</text>
</comment>
<protein>
    <recommendedName>
        <fullName evidence="10">Dihydrolipoyllysine-residue succinyltransferase</fullName>
        <ecNumber evidence="10">2.3.1.61</ecNumber>
    </recommendedName>
</protein>
<evidence type="ECO:0000256" key="1">
    <source>
        <dbReference type="ARBA" id="ARBA00001938"/>
    </source>
</evidence>
<evidence type="ECO:0000256" key="2">
    <source>
        <dbReference type="ARBA" id="ARBA00004052"/>
    </source>
</evidence>
<keyword evidence="8 12" id="KW-0012">Acyltransferase</keyword>
<evidence type="ECO:0000259" key="11">
    <source>
        <dbReference type="PROSITE" id="PS50968"/>
    </source>
</evidence>
<evidence type="ECO:0000313" key="12">
    <source>
        <dbReference type="EMBL" id="QCI26766.1"/>
    </source>
</evidence>
<dbReference type="GO" id="GO:0033512">
    <property type="term" value="P:L-lysine catabolic process to acetyl-CoA via saccharopine"/>
    <property type="evidence" value="ECO:0007669"/>
    <property type="project" value="UniProtKB-UniPathway"/>
</dbReference>
<keyword evidence="7" id="KW-0450">Lipoyl</keyword>
<dbReference type="NCBIfam" id="TIGR01347">
    <property type="entry name" value="sucB"/>
    <property type="match status" value="1"/>
</dbReference>
<dbReference type="InterPro" id="IPR050537">
    <property type="entry name" value="2-oxoacid_dehydrogenase"/>
</dbReference>
<dbReference type="InterPro" id="IPR003016">
    <property type="entry name" value="2-oxoA_DH_lipoyl-BS"/>
</dbReference>
<dbReference type="InterPro" id="IPR006255">
    <property type="entry name" value="SucB"/>
</dbReference>
<dbReference type="Gene3D" id="2.40.50.100">
    <property type="match status" value="1"/>
</dbReference>
<evidence type="ECO:0000256" key="5">
    <source>
        <dbReference type="ARBA" id="ARBA00022532"/>
    </source>
</evidence>
<dbReference type="Proteomes" id="UP000298782">
    <property type="component" value="Chromosome"/>
</dbReference>
<reference evidence="12 13" key="1">
    <citation type="submission" date="2018-12" db="EMBL/GenBank/DDBJ databases">
        <authorList>
            <person name="Chong R.A."/>
        </authorList>
    </citation>
    <scope>NUCLEOTIDE SEQUENCE [LARGE SCALE GENOMIC DNA]</scope>
    <source>
        <strain evidence="12 13">Tca</strain>
    </source>
</reference>
<dbReference type="InterPro" id="IPR023213">
    <property type="entry name" value="CAT-like_dom_sf"/>
</dbReference>
<dbReference type="CDD" id="cd06849">
    <property type="entry name" value="lipoyl_domain"/>
    <property type="match status" value="1"/>
</dbReference>
<dbReference type="PANTHER" id="PTHR43416">
    <property type="entry name" value="DIHYDROLIPOYLLYSINE-RESIDUE SUCCINYLTRANSFERASE COMPONENT OF 2-OXOGLUTARATE DEHYDROGENASE COMPLEX, MITOCHONDRIAL-RELATED"/>
    <property type="match status" value="1"/>
</dbReference>
<organism evidence="12 13">
    <name type="scientific">Buchnera aphidicola</name>
    <name type="common">Thelaxes californica</name>
    <dbReference type="NCBI Taxonomy" id="1315998"/>
    <lineage>
        <taxon>Bacteria</taxon>
        <taxon>Pseudomonadati</taxon>
        <taxon>Pseudomonadota</taxon>
        <taxon>Gammaproteobacteria</taxon>
        <taxon>Enterobacterales</taxon>
        <taxon>Erwiniaceae</taxon>
        <taxon>Buchnera</taxon>
    </lineage>
</organism>